<evidence type="ECO:0008006" key="3">
    <source>
        <dbReference type="Google" id="ProtNLM"/>
    </source>
</evidence>
<dbReference type="PANTHER" id="PTHR47829">
    <property type="entry name" value="HYDROLASE, PUTATIVE (AFU_ORTHOLOGUE AFUA_1G12880)-RELATED"/>
    <property type="match status" value="1"/>
</dbReference>
<dbReference type="Gene3D" id="3.40.50.1000">
    <property type="entry name" value="HAD superfamily/HAD-like"/>
    <property type="match status" value="1"/>
</dbReference>
<sequence>MTATSPSGPPKRPKALLFDIGGVCVVSPFQAILDYERANGIPVGWINTAISAAAPAGAWQRVERGEVVLDDAFFAEFAEDLAAPGAWKAFWEKKGQKGQAPPPPPPPRVDAKALFWEMMRVSRAPDRWMWPALGKLGRVAREEGGGGFVLGALSNTVVFPEGVVDEKGAVFESGLRLVGPDGKVEVGDVSAAFDVFISSAHVGLRKPDPRIYEMAVKLLDEEARRRGVPGGVQVGDVLFLDDIGQNLKAAREVGMRTLKVDLGKSWKAVRELEGIMGLKLLEGEVPGEKARL</sequence>
<dbReference type="EMBL" id="JAUJDW010000049">
    <property type="protein sequence ID" value="KAK0647451.1"/>
    <property type="molecule type" value="Genomic_DNA"/>
</dbReference>
<dbReference type="AlphaFoldDB" id="A0AA40CQE6"/>
<dbReference type="Proteomes" id="UP001175001">
    <property type="component" value="Unassembled WGS sequence"/>
</dbReference>
<keyword evidence="2" id="KW-1185">Reference proteome</keyword>
<organism evidence="1 2">
    <name type="scientific">Lasiodiplodia hormozganensis</name>
    <dbReference type="NCBI Taxonomy" id="869390"/>
    <lineage>
        <taxon>Eukaryota</taxon>
        <taxon>Fungi</taxon>
        <taxon>Dikarya</taxon>
        <taxon>Ascomycota</taxon>
        <taxon>Pezizomycotina</taxon>
        <taxon>Dothideomycetes</taxon>
        <taxon>Dothideomycetes incertae sedis</taxon>
        <taxon>Botryosphaeriales</taxon>
        <taxon>Botryosphaeriaceae</taxon>
        <taxon>Lasiodiplodia</taxon>
    </lineage>
</organism>
<dbReference type="SUPFAM" id="SSF56784">
    <property type="entry name" value="HAD-like"/>
    <property type="match status" value="1"/>
</dbReference>
<dbReference type="InterPro" id="IPR023214">
    <property type="entry name" value="HAD_sf"/>
</dbReference>
<dbReference type="PANTHER" id="PTHR47829:SF1">
    <property type="entry name" value="HAD FAMILY PHOSPHATASE"/>
    <property type="match status" value="1"/>
</dbReference>
<protein>
    <recommendedName>
        <fullName evidence="3">Acyl-CoA dehydrogenase family member 10</fullName>
    </recommendedName>
</protein>
<dbReference type="InterPro" id="IPR036412">
    <property type="entry name" value="HAD-like_sf"/>
</dbReference>
<dbReference type="InterPro" id="IPR023198">
    <property type="entry name" value="PGP-like_dom2"/>
</dbReference>
<accession>A0AA40CQE6</accession>
<reference evidence="1" key="1">
    <citation type="submission" date="2023-06" db="EMBL/GenBank/DDBJ databases">
        <title>Multi-omics analyses reveal the molecular pathogenesis toolkit of Lasiodiplodia hormozganensis, a cross-kingdom pathogen.</title>
        <authorList>
            <person name="Felix C."/>
            <person name="Meneses R."/>
            <person name="Goncalves M.F.M."/>
            <person name="Tilleman L."/>
            <person name="Duarte A.S."/>
            <person name="Jorrin-Novo J.V."/>
            <person name="Van De Peer Y."/>
            <person name="Deforce D."/>
            <person name="Van Nieuwerburgh F."/>
            <person name="Esteves A.C."/>
            <person name="Alves A."/>
        </authorList>
    </citation>
    <scope>NUCLEOTIDE SEQUENCE</scope>
    <source>
        <strain evidence="1">CBS 339.90</strain>
    </source>
</reference>
<dbReference type="Gene3D" id="1.10.150.240">
    <property type="entry name" value="Putative phosphatase, domain 2"/>
    <property type="match status" value="1"/>
</dbReference>
<dbReference type="InterPro" id="IPR052898">
    <property type="entry name" value="ACAD10-like"/>
</dbReference>
<name>A0AA40CQE6_9PEZI</name>
<proteinExistence type="predicted"/>
<comment type="caution">
    <text evidence="1">The sequence shown here is derived from an EMBL/GenBank/DDBJ whole genome shotgun (WGS) entry which is preliminary data.</text>
</comment>
<evidence type="ECO:0000313" key="2">
    <source>
        <dbReference type="Proteomes" id="UP001175001"/>
    </source>
</evidence>
<gene>
    <name evidence="1" type="ORF">DIS24_g7718</name>
</gene>
<evidence type="ECO:0000313" key="1">
    <source>
        <dbReference type="EMBL" id="KAK0647451.1"/>
    </source>
</evidence>